<sequence>MVEHLLPYGSQPCDARIETALLTLQAWVQGTQGVSEARKASVAAHAAAREALEAKDKWIARAAGHAVATAHMADHAPGAAYYALKALQVLNLDQASIQAEFDWQKSQLPIEIRFLVESTFKTKFARLNLKYPPNKEASSHLLQR</sequence>
<dbReference type="Proteomes" id="UP000231019">
    <property type="component" value="Unassembled WGS sequence"/>
</dbReference>
<evidence type="ECO:0000259" key="1">
    <source>
        <dbReference type="Pfam" id="PF21805"/>
    </source>
</evidence>
<name>A0A2M7G8A8_9BACT</name>
<protein>
    <recommendedName>
        <fullName evidence="1">Imm-5-like domain-containing protein</fullName>
    </recommendedName>
</protein>
<comment type="caution">
    <text evidence="2">The sequence shown here is derived from an EMBL/GenBank/DDBJ whole genome shotgun (WGS) entry which is preliminary data.</text>
</comment>
<dbReference type="Pfam" id="PF21805">
    <property type="entry name" value="Imm5_like"/>
    <property type="match status" value="1"/>
</dbReference>
<evidence type="ECO:0000313" key="2">
    <source>
        <dbReference type="EMBL" id="PIW18314.1"/>
    </source>
</evidence>
<dbReference type="EMBL" id="PFFQ01000013">
    <property type="protein sequence ID" value="PIW18314.1"/>
    <property type="molecule type" value="Genomic_DNA"/>
</dbReference>
<proteinExistence type="predicted"/>
<accession>A0A2M7G8A8</accession>
<reference evidence="2 3" key="1">
    <citation type="submission" date="2017-09" db="EMBL/GenBank/DDBJ databases">
        <title>Depth-based differentiation of microbial function through sediment-hosted aquifers and enrichment of novel symbionts in the deep terrestrial subsurface.</title>
        <authorList>
            <person name="Probst A.J."/>
            <person name="Ladd B."/>
            <person name="Jarett J.K."/>
            <person name="Geller-Mcgrath D.E."/>
            <person name="Sieber C.M."/>
            <person name="Emerson J.B."/>
            <person name="Anantharaman K."/>
            <person name="Thomas B.C."/>
            <person name="Malmstrom R."/>
            <person name="Stieglmeier M."/>
            <person name="Klingl A."/>
            <person name="Woyke T."/>
            <person name="Ryan C.M."/>
            <person name="Banfield J.F."/>
        </authorList>
    </citation>
    <scope>NUCLEOTIDE SEQUENCE [LARGE SCALE GENOMIC DNA]</scope>
    <source>
        <strain evidence="2">CG17_big_fil_post_rev_8_21_14_2_50_48_46</strain>
    </source>
</reference>
<organism evidence="2 3">
    <name type="scientific">bacterium (Candidatus Blackallbacteria) CG17_big_fil_post_rev_8_21_14_2_50_48_46</name>
    <dbReference type="NCBI Taxonomy" id="2014261"/>
    <lineage>
        <taxon>Bacteria</taxon>
        <taxon>Candidatus Blackallbacteria</taxon>
    </lineage>
</organism>
<dbReference type="InterPro" id="IPR048667">
    <property type="entry name" value="Imm5-like"/>
</dbReference>
<evidence type="ECO:0000313" key="3">
    <source>
        <dbReference type="Proteomes" id="UP000231019"/>
    </source>
</evidence>
<dbReference type="AlphaFoldDB" id="A0A2M7G8A8"/>
<feature type="domain" description="Imm-5-like" evidence="1">
    <location>
        <begin position="2"/>
        <end position="109"/>
    </location>
</feature>
<gene>
    <name evidence="2" type="ORF">COW36_05975</name>
</gene>